<feature type="non-terminal residue" evidence="1">
    <location>
        <position position="1"/>
    </location>
</feature>
<evidence type="ECO:0000313" key="1">
    <source>
        <dbReference type="EMBL" id="CAG8794788.1"/>
    </source>
</evidence>
<name>A0ACA9RIJ7_9GLOM</name>
<reference evidence="1" key="1">
    <citation type="submission" date="2021-06" db="EMBL/GenBank/DDBJ databases">
        <authorList>
            <person name="Kallberg Y."/>
            <person name="Tangrot J."/>
            <person name="Rosling A."/>
        </authorList>
    </citation>
    <scope>NUCLEOTIDE SEQUENCE</scope>
    <source>
        <strain evidence="1">MA461A</strain>
    </source>
</reference>
<comment type="caution">
    <text evidence="1">The sequence shown here is derived from an EMBL/GenBank/DDBJ whole genome shotgun (WGS) entry which is preliminary data.</text>
</comment>
<proteinExistence type="predicted"/>
<organism evidence="1 2">
    <name type="scientific">Racocetra persica</name>
    <dbReference type="NCBI Taxonomy" id="160502"/>
    <lineage>
        <taxon>Eukaryota</taxon>
        <taxon>Fungi</taxon>
        <taxon>Fungi incertae sedis</taxon>
        <taxon>Mucoromycota</taxon>
        <taxon>Glomeromycotina</taxon>
        <taxon>Glomeromycetes</taxon>
        <taxon>Diversisporales</taxon>
        <taxon>Gigasporaceae</taxon>
        <taxon>Racocetra</taxon>
    </lineage>
</organism>
<sequence length="44" mass="5203">STSSKAKEILSQLLIHKYSNENDQLLYKIFHELEDVESGWNKEH</sequence>
<accession>A0ACA9RIJ7</accession>
<dbReference type="Proteomes" id="UP000789920">
    <property type="component" value="Unassembled WGS sequence"/>
</dbReference>
<feature type="non-terminal residue" evidence="1">
    <location>
        <position position="44"/>
    </location>
</feature>
<gene>
    <name evidence="1" type="ORF">RPERSI_LOCUS19833</name>
</gene>
<evidence type="ECO:0000313" key="2">
    <source>
        <dbReference type="Proteomes" id="UP000789920"/>
    </source>
</evidence>
<keyword evidence="2" id="KW-1185">Reference proteome</keyword>
<dbReference type="EMBL" id="CAJVQC010054931">
    <property type="protein sequence ID" value="CAG8794788.1"/>
    <property type="molecule type" value="Genomic_DNA"/>
</dbReference>
<protein>
    <submittedName>
        <fullName evidence="1">8971_t:CDS:1</fullName>
    </submittedName>
</protein>